<feature type="transmembrane region" description="Helical" evidence="18">
    <location>
        <begin position="12"/>
        <end position="33"/>
    </location>
</feature>
<evidence type="ECO:0000256" key="15">
    <source>
        <dbReference type="ARBA" id="ARBA00031566"/>
    </source>
</evidence>
<keyword evidence="8" id="KW-0256">Endoplasmic reticulum</keyword>
<reference evidence="20 21" key="1">
    <citation type="submission" date="2020-06" db="EMBL/GenBank/DDBJ databases">
        <title>The yeast mating-type switching endonuclease HO is a domesticated member of an unorthodox homing genetic element family.</title>
        <authorList>
            <person name="Coughlan A.Y."/>
            <person name="Lombardi L."/>
            <person name="Braun-Galleani S."/>
            <person name="Martos A.R."/>
            <person name="Galeote V."/>
            <person name="Bigey F."/>
            <person name="Dequin S."/>
            <person name="Byrne K.P."/>
            <person name="Wolfe K.H."/>
        </authorList>
    </citation>
    <scope>NUCLEOTIDE SEQUENCE [LARGE SCALE GENOMIC DNA]</scope>
    <source>
        <strain evidence="20 21">CBS2947</strain>
    </source>
</reference>
<evidence type="ECO:0000256" key="8">
    <source>
        <dbReference type="ARBA" id="ARBA00022824"/>
    </source>
</evidence>
<keyword evidence="5" id="KW-0328">Glycosyltransferase</keyword>
<dbReference type="FunFam" id="3.40.50.2000:FF:000216">
    <property type="entry name" value="Chitobiosyldiphosphodolichol beta-mannosyltransferase"/>
    <property type="match status" value="1"/>
</dbReference>
<dbReference type="Proteomes" id="UP000510647">
    <property type="component" value="Chromosome 2"/>
</dbReference>
<proteinExistence type="predicted"/>
<dbReference type="EMBL" id="CP059268">
    <property type="protein sequence ID" value="QLQ78867.1"/>
    <property type="molecule type" value="Genomic_DNA"/>
</dbReference>
<evidence type="ECO:0000256" key="5">
    <source>
        <dbReference type="ARBA" id="ARBA00022676"/>
    </source>
</evidence>
<evidence type="ECO:0000256" key="7">
    <source>
        <dbReference type="ARBA" id="ARBA00022692"/>
    </source>
</evidence>
<evidence type="ECO:0000256" key="4">
    <source>
        <dbReference type="ARBA" id="ARBA00015841"/>
    </source>
</evidence>
<dbReference type="AlphaFoldDB" id="A0A7H9HQE8"/>
<evidence type="ECO:0000313" key="21">
    <source>
        <dbReference type="Proteomes" id="UP000510647"/>
    </source>
</evidence>
<dbReference type="Gene3D" id="3.40.50.2000">
    <property type="entry name" value="Glycogen Phosphorylase B"/>
    <property type="match status" value="2"/>
</dbReference>
<accession>A0A7H9HQE8</accession>
<organism evidence="20 21">
    <name type="scientific">Torulaspora globosa</name>
    <dbReference type="NCBI Taxonomy" id="48254"/>
    <lineage>
        <taxon>Eukaryota</taxon>
        <taxon>Fungi</taxon>
        <taxon>Dikarya</taxon>
        <taxon>Ascomycota</taxon>
        <taxon>Saccharomycotina</taxon>
        <taxon>Saccharomycetes</taxon>
        <taxon>Saccharomycetales</taxon>
        <taxon>Saccharomycetaceae</taxon>
        <taxon>Torulaspora</taxon>
    </lineage>
</organism>
<dbReference type="UniPathway" id="UPA00378"/>
<evidence type="ECO:0000256" key="17">
    <source>
        <dbReference type="ARBA" id="ARBA00045071"/>
    </source>
</evidence>
<sequence length="451" mass="51876">MIEEGHLKWISILIAVYLTVPLLGYILIPYLLYGNRSTKKRIVLYVLGDIGHSPRMCYHALSFSERGWQVEFCGYVEDSLPRAIVDDPNITVHAIPTYRGQSGSKVVLMFRKVILQIFAIGKQLWELRGSDYLLMQNPPTIPILPLAVFYRFTGCKLIIDWHNLGYSILQMKFGGSFWHPIVVVHYIVERLFAKFATYNLTVTKAMKDYLVKSFGLNPKRIAVLYDRPAAQFQPLSETCDRDSMLKTESFIKDHLPAEFDIKKGDKIIVTSTSFTADEDIGVLLGALKIYENSYEKFDQELPKIMCFITGKGPLKEKYVKQVMDYKWQRCKIEFLWLTAEDYPKLLRLCDYGISLHTSSSGLDLPMKILDMLGSGLPVIASNYPVLDELLQHNVNGLKFIDRRELHESLIFALKDAEIYKTLRKGALIEAENRWDSSWKSAMMELKIIQEN</sequence>
<protein>
    <recommendedName>
        <fullName evidence="4">Chitobiosyldiphosphodolichol beta-mannosyltransferase</fullName>
        <ecNumber evidence="3">2.4.1.142</ecNumber>
    </recommendedName>
    <alternativeName>
        <fullName evidence="13">Asparagine-linked glycosylation protein 1</fullName>
    </alternativeName>
    <alternativeName>
        <fullName evidence="15">Beta-1,4-mannosyltransferase</fullName>
    </alternativeName>
    <alternativeName>
        <fullName evidence="16">GDP-Man:GlcNAc2-PP-dolichol mannosyltransferase</fullName>
    </alternativeName>
    <alternativeName>
        <fullName evidence="14">GDP-mannose-dolichol diphosphochitobiose mannosyltransferase</fullName>
    </alternativeName>
</protein>
<name>A0A7H9HQE8_9SACH</name>
<dbReference type="GO" id="GO:0004578">
    <property type="term" value="F:chitobiosyldiphosphodolichol beta-mannosyltransferase activity"/>
    <property type="evidence" value="ECO:0007669"/>
    <property type="project" value="UniProtKB-EC"/>
</dbReference>
<dbReference type="SUPFAM" id="SSF53756">
    <property type="entry name" value="UDP-Glycosyltransferase/glycogen phosphorylase"/>
    <property type="match status" value="1"/>
</dbReference>
<evidence type="ECO:0000256" key="11">
    <source>
        <dbReference type="ARBA" id="ARBA00023136"/>
    </source>
</evidence>
<evidence type="ECO:0000256" key="10">
    <source>
        <dbReference type="ARBA" id="ARBA00022989"/>
    </source>
</evidence>
<evidence type="ECO:0000256" key="16">
    <source>
        <dbReference type="ARBA" id="ARBA00033088"/>
    </source>
</evidence>
<keyword evidence="11 18" id="KW-0472">Membrane</keyword>
<evidence type="ECO:0000256" key="9">
    <source>
        <dbReference type="ARBA" id="ARBA00022968"/>
    </source>
</evidence>
<keyword evidence="6" id="KW-0808">Transferase</keyword>
<evidence type="ECO:0000256" key="13">
    <source>
        <dbReference type="ARBA" id="ARBA00030745"/>
    </source>
</evidence>
<evidence type="ECO:0000256" key="1">
    <source>
        <dbReference type="ARBA" id="ARBA00004389"/>
    </source>
</evidence>
<dbReference type="Pfam" id="PF00534">
    <property type="entry name" value="Glycos_transf_1"/>
    <property type="match status" value="1"/>
</dbReference>
<evidence type="ECO:0000313" key="20">
    <source>
        <dbReference type="EMBL" id="QLQ78867.1"/>
    </source>
</evidence>
<comment type="pathway">
    <text evidence="2">Protein modification; protein glycosylation.</text>
</comment>
<evidence type="ECO:0000256" key="6">
    <source>
        <dbReference type="ARBA" id="ARBA00022679"/>
    </source>
</evidence>
<feature type="domain" description="Glycosyl transferase family 1" evidence="19">
    <location>
        <begin position="255"/>
        <end position="425"/>
    </location>
</feature>
<evidence type="ECO:0000256" key="2">
    <source>
        <dbReference type="ARBA" id="ARBA00004922"/>
    </source>
</evidence>
<dbReference type="PANTHER" id="PTHR13036">
    <property type="entry name" value="BETA1,4 MANNOSYLTRANSFERASE"/>
    <property type="match status" value="1"/>
</dbReference>
<dbReference type="EC" id="2.4.1.142" evidence="3"/>
<dbReference type="InterPro" id="IPR001296">
    <property type="entry name" value="Glyco_trans_1"/>
</dbReference>
<keyword evidence="21" id="KW-1185">Reference proteome</keyword>
<evidence type="ECO:0000256" key="3">
    <source>
        <dbReference type="ARBA" id="ARBA00012611"/>
    </source>
</evidence>
<evidence type="ECO:0000256" key="18">
    <source>
        <dbReference type="SAM" id="Phobius"/>
    </source>
</evidence>
<evidence type="ECO:0000259" key="19">
    <source>
        <dbReference type="Pfam" id="PF00534"/>
    </source>
</evidence>
<gene>
    <name evidence="20" type="ORF">HG537_0B02150</name>
</gene>
<evidence type="ECO:0000256" key="12">
    <source>
        <dbReference type="ARBA" id="ARBA00024899"/>
    </source>
</evidence>
<dbReference type="InterPro" id="IPR026051">
    <property type="entry name" value="ALG1-like"/>
</dbReference>
<keyword evidence="10 18" id="KW-1133">Transmembrane helix</keyword>
<dbReference type="PANTHER" id="PTHR13036:SF0">
    <property type="entry name" value="CHITOBIOSYLDIPHOSPHODOLICHOL BETA-MANNOSYLTRANSFERASE"/>
    <property type="match status" value="1"/>
</dbReference>
<comment type="subcellular location">
    <subcellularLocation>
        <location evidence="1">Endoplasmic reticulum membrane</location>
        <topology evidence="1">Single-pass membrane protein</topology>
    </subcellularLocation>
</comment>
<comment type="function">
    <text evidence="12">Participates in the formation of the lipid-linked precursor oligosaccharide for N-glycosylation. Involved in assembling the dolichol-pyrophosphate-GlcNAc(2)-Man(5) intermediate on the cytoplasmic surface of the ER.</text>
</comment>
<dbReference type="OrthoDB" id="614844at2759"/>
<comment type="catalytic activity">
    <reaction evidence="17">
        <text>an N,N'-diacetylchitobiosyl-diphospho-di-trans,poly-cis-dolichol + GDP-alpha-D-mannose = a beta-D-Man-(1-&gt;4)-beta-D-GlcNAc-(1-&gt;4)-alpha-D-GlcNAc-diphospho-di-trans,poly-cis-dolichol + GDP + H(+)</text>
        <dbReference type="Rhea" id="RHEA:13865"/>
        <dbReference type="Rhea" id="RHEA-COMP:19510"/>
        <dbReference type="Rhea" id="RHEA-COMP:19511"/>
        <dbReference type="ChEBI" id="CHEBI:15378"/>
        <dbReference type="ChEBI" id="CHEBI:57269"/>
        <dbReference type="ChEBI" id="CHEBI:57527"/>
        <dbReference type="ChEBI" id="CHEBI:58189"/>
        <dbReference type="ChEBI" id="CHEBI:58472"/>
        <dbReference type="EC" id="2.4.1.142"/>
    </reaction>
    <physiologicalReaction direction="left-to-right" evidence="17">
        <dbReference type="Rhea" id="RHEA:13866"/>
    </physiologicalReaction>
</comment>
<dbReference type="GO" id="GO:0005789">
    <property type="term" value="C:endoplasmic reticulum membrane"/>
    <property type="evidence" value="ECO:0007669"/>
    <property type="project" value="UniProtKB-SubCell"/>
</dbReference>
<evidence type="ECO:0000256" key="14">
    <source>
        <dbReference type="ARBA" id="ARBA00031434"/>
    </source>
</evidence>
<keyword evidence="7 18" id="KW-0812">Transmembrane</keyword>
<keyword evidence="9" id="KW-0735">Signal-anchor</keyword>